<dbReference type="Gene3D" id="3.40.50.12580">
    <property type="match status" value="1"/>
</dbReference>
<dbReference type="SUPFAM" id="SSF53756">
    <property type="entry name" value="UDP-Glycosyltransferase/glycogen phosphorylase"/>
    <property type="match status" value="1"/>
</dbReference>
<gene>
    <name evidence="1" type="ORF">L21SP2_3143</name>
</gene>
<evidence type="ECO:0000313" key="2">
    <source>
        <dbReference type="Proteomes" id="UP000018680"/>
    </source>
</evidence>
<dbReference type="RefSeq" id="WP_024269381.1">
    <property type="nucleotide sequence ID" value="NC_023035.1"/>
</dbReference>
<reference evidence="1 2" key="1">
    <citation type="journal article" date="2015" name="Stand. Genomic Sci.">
        <title>Complete genome sequence and description of Salinispira pacifica gen. nov., sp. nov., a novel spirochaete isolated form a hypersaline microbial mat.</title>
        <authorList>
            <person name="Ben Hania W."/>
            <person name="Joseph M."/>
            <person name="Schumann P."/>
            <person name="Bunk B."/>
            <person name="Fiebig A."/>
            <person name="Sproer C."/>
            <person name="Klenk H.P."/>
            <person name="Fardeau M.L."/>
            <person name="Spring S."/>
        </authorList>
    </citation>
    <scope>NUCLEOTIDE SEQUENCE [LARGE SCALE GENOMIC DNA]</scope>
    <source>
        <strain evidence="1 2">L21-RPul-D2</strain>
    </source>
</reference>
<evidence type="ECO:0008006" key="3">
    <source>
        <dbReference type="Google" id="ProtNLM"/>
    </source>
</evidence>
<protein>
    <recommendedName>
        <fullName evidence="3">Capsule polysaccharide biosynthesis protein</fullName>
    </recommendedName>
</protein>
<organism evidence="1 2">
    <name type="scientific">Salinispira pacifica</name>
    <dbReference type="NCBI Taxonomy" id="1307761"/>
    <lineage>
        <taxon>Bacteria</taxon>
        <taxon>Pseudomonadati</taxon>
        <taxon>Spirochaetota</taxon>
        <taxon>Spirochaetia</taxon>
        <taxon>Spirochaetales</taxon>
        <taxon>Spirochaetaceae</taxon>
        <taxon>Salinispira</taxon>
    </lineage>
</organism>
<dbReference type="EMBL" id="CP006939">
    <property type="protein sequence ID" value="AHC16485.1"/>
    <property type="molecule type" value="Genomic_DNA"/>
</dbReference>
<dbReference type="OrthoDB" id="1091582at2"/>
<dbReference type="STRING" id="1307761.L21SP2_3143"/>
<accession>V5WLF1</accession>
<proteinExistence type="predicted"/>
<dbReference type="HOGENOM" id="CLU_043934_0_0_12"/>
<dbReference type="Proteomes" id="UP000018680">
    <property type="component" value="Chromosome"/>
</dbReference>
<evidence type="ECO:0000313" key="1">
    <source>
        <dbReference type="EMBL" id="AHC16485.1"/>
    </source>
</evidence>
<dbReference type="AlphaFoldDB" id="V5WLF1"/>
<dbReference type="KEGG" id="slr:L21SP2_3143"/>
<dbReference type="InterPro" id="IPR043148">
    <property type="entry name" value="TagF_C"/>
</dbReference>
<name>V5WLF1_9SPIO</name>
<dbReference type="eggNOG" id="COG1887">
    <property type="taxonomic scope" value="Bacteria"/>
</dbReference>
<sequence>MINKKSISVSDITSIIIKMEDSLGLLDREKWSEWIVDTWEMARVGLGEQLKRELLGYGESQSSGSGQHYSPIKKVFLVIFHIVKKGWWFVRRRPDVLIFQNPRRKKLPNGVFNDIYTDYIVDTLKEQGHRVLLVEQPLYWQHYSPTPNKVYYDDLSIFISIIFKRVLGKRWLAELNDEMITLTRSLDTYLKENIGVHHINIRQILTTSLLQIRSSYLAYKLMFSHLRPARIFVVCSYGKEGLIKASKKQSIPLTEIQHGTITQNHLGYSFPGFNTKTLFPDSLLLFGNYWKSGISFPIPEENVHVLGFPYFEKSIPSTKIERKSQALFISQGTIGKELSEFAVEMQKSLLKNITVVYKLHPGEIRGWKSRYPELKQASEKGDVKVIEDDHIGLYELMQESEFVIGVYSTALIEALGLGCKLFLVDLPGVEHMEYFFKMQNVHLVQYPQEVLYYEGRMNQVDPSQYFKRRWNENFTAIITKMFEKS</sequence>
<keyword evidence="2" id="KW-1185">Reference proteome</keyword>